<dbReference type="InParanoid" id="G3HCR4"/>
<evidence type="ECO:0000313" key="2">
    <source>
        <dbReference type="Proteomes" id="UP000001075"/>
    </source>
</evidence>
<evidence type="ECO:0000313" key="1">
    <source>
        <dbReference type="EMBL" id="EGV98977.1"/>
    </source>
</evidence>
<sequence>MTVGVASHFFSHCQCRDTHAVSGLLESASSFTVEFKLCVYSKTEERLVALSAVADDTGELEVHVATEFWKAVE</sequence>
<organism evidence="1 2">
    <name type="scientific">Cricetulus griseus</name>
    <name type="common">Chinese hamster</name>
    <name type="synonym">Cricetulus barabensis griseus</name>
    <dbReference type="NCBI Taxonomy" id="10029"/>
    <lineage>
        <taxon>Eukaryota</taxon>
        <taxon>Metazoa</taxon>
        <taxon>Chordata</taxon>
        <taxon>Craniata</taxon>
        <taxon>Vertebrata</taxon>
        <taxon>Euteleostomi</taxon>
        <taxon>Mammalia</taxon>
        <taxon>Eutheria</taxon>
        <taxon>Euarchontoglires</taxon>
        <taxon>Glires</taxon>
        <taxon>Rodentia</taxon>
        <taxon>Myomorpha</taxon>
        <taxon>Muroidea</taxon>
        <taxon>Cricetidae</taxon>
        <taxon>Cricetinae</taxon>
        <taxon>Cricetulus</taxon>
    </lineage>
</organism>
<gene>
    <name evidence="1" type="ORF">I79_008278</name>
</gene>
<proteinExistence type="predicted"/>
<protein>
    <submittedName>
        <fullName evidence="1">Uncharacterized protein</fullName>
    </submittedName>
</protein>
<dbReference type="Proteomes" id="UP000001075">
    <property type="component" value="Unassembled WGS sequence"/>
</dbReference>
<reference evidence="2" key="1">
    <citation type="journal article" date="2011" name="Nat. Biotechnol.">
        <title>The genomic sequence of the Chinese hamster ovary (CHO)-K1 cell line.</title>
        <authorList>
            <person name="Xu X."/>
            <person name="Nagarajan H."/>
            <person name="Lewis N.E."/>
            <person name="Pan S."/>
            <person name="Cai Z."/>
            <person name="Liu X."/>
            <person name="Chen W."/>
            <person name="Xie M."/>
            <person name="Wang W."/>
            <person name="Hammond S."/>
            <person name="Andersen M.R."/>
            <person name="Neff N."/>
            <person name="Passarelli B."/>
            <person name="Koh W."/>
            <person name="Fan H.C."/>
            <person name="Wang J."/>
            <person name="Gui Y."/>
            <person name="Lee K.H."/>
            <person name="Betenbaugh M.J."/>
            <person name="Quake S.R."/>
            <person name="Famili I."/>
            <person name="Palsson B.O."/>
            <person name="Wang J."/>
        </authorList>
    </citation>
    <scope>NUCLEOTIDE SEQUENCE [LARGE SCALE GENOMIC DNA]</scope>
    <source>
        <strain evidence="2">CHO K1 cell line</strain>
    </source>
</reference>
<dbReference type="EMBL" id="JH000284">
    <property type="protein sequence ID" value="EGV98977.1"/>
    <property type="molecule type" value="Genomic_DNA"/>
</dbReference>
<dbReference type="AlphaFoldDB" id="G3HCR4"/>
<name>G3HCR4_CRIGR</name>
<accession>G3HCR4</accession>